<dbReference type="Gene3D" id="3.40.1260.10">
    <property type="entry name" value="DsrEFH-like"/>
    <property type="match status" value="1"/>
</dbReference>
<evidence type="ECO:0000313" key="1">
    <source>
        <dbReference type="EMBL" id="MFB9715512.1"/>
    </source>
</evidence>
<reference evidence="1 2" key="1">
    <citation type="submission" date="2024-09" db="EMBL/GenBank/DDBJ databases">
        <authorList>
            <person name="Sun Q."/>
            <person name="Mori K."/>
        </authorList>
    </citation>
    <scope>NUCLEOTIDE SEQUENCE [LARGE SCALE GENOMIC DNA]</scope>
    <source>
        <strain evidence="1 2">JCM 13519</strain>
    </source>
</reference>
<dbReference type="PANTHER" id="PTHR37691:SF1">
    <property type="entry name" value="BLR3518 PROTEIN"/>
    <property type="match status" value="1"/>
</dbReference>
<dbReference type="RefSeq" id="WP_345046622.1">
    <property type="nucleotide sequence ID" value="NZ_BAABED010000001.1"/>
</dbReference>
<evidence type="ECO:0008006" key="3">
    <source>
        <dbReference type="Google" id="ProtNLM"/>
    </source>
</evidence>
<dbReference type="SUPFAM" id="SSF75169">
    <property type="entry name" value="DsrEFH-like"/>
    <property type="match status" value="1"/>
</dbReference>
<gene>
    <name evidence="1" type="ORF">ACFFPI_15515</name>
</gene>
<dbReference type="EMBL" id="JBHMBH010000031">
    <property type="protein sequence ID" value="MFB9715512.1"/>
    <property type="molecule type" value="Genomic_DNA"/>
</dbReference>
<dbReference type="InterPro" id="IPR027396">
    <property type="entry name" value="DsrEFH-like"/>
</dbReference>
<accession>A0ABV5UTI8</accession>
<comment type="caution">
    <text evidence="1">The sequence shown here is derived from an EMBL/GenBank/DDBJ whole genome shotgun (WGS) entry which is preliminary data.</text>
</comment>
<proteinExistence type="predicted"/>
<organism evidence="1 2">
    <name type="scientific">Arthrobacter methylotrophus</name>
    <dbReference type="NCBI Taxonomy" id="121291"/>
    <lineage>
        <taxon>Bacteria</taxon>
        <taxon>Bacillati</taxon>
        <taxon>Actinomycetota</taxon>
        <taxon>Actinomycetes</taxon>
        <taxon>Micrococcales</taxon>
        <taxon>Micrococcaceae</taxon>
        <taxon>Arthrobacter</taxon>
    </lineage>
</organism>
<name>A0ABV5UTI8_9MICC</name>
<dbReference type="PANTHER" id="PTHR37691">
    <property type="entry name" value="BLR3518 PROTEIN"/>
    <property type="match status" value="1"/>
</dbReference>
<sequence length="128" mass="13037">MPDTDFSADTLEADTSRGVLVHSAGAAESARLAATLRSAENAVAALPRGVPVGVVVQGPGVGLLVSGSTLGKTISEAIGQGIRILACRNSLRSAELTPGQLHAGVGSVPAAIAHLAMRQWEGWAYIRL</sequence>
<keyword evidence="2" id="KW-1185">Reference proteome</keyword>
<protein>
    <recommendedName>
        <fullName evidence="3">DsrE/DsrF-like family protein</fullName>
    </recommendedName>
</protein>
<dbReference type="Proteomes" id="UP001589536">
    <property type="component" value="Unassembled WGS sequence"/>
</dbReference>
<evidence type="ECO:0000313" key="2">
    <source>
        <dbReference type="Proteomes" id="UP001589536"/>
    </source>
</evidence>